<evidence type="ECO:0000313" key="1">
    <source>
        <dbReference type="EMBL" id="KAJ5166783.1"/>
    </source>
</evidence>
<reference evidence="1" key="1">
    <citation type="submission" date="2022-11" db="EMBL/GenBank/DDBJ databases">
        <authorList>
            <person name="Petersen C."/>
        </authorList>
    </citation>
    <scope>NUCLEOTIDE SEQUENCE</scope>
    <source>
        <strain evidence="1">IBT 26290</strain>
    </source>
</reference>
<sequence>MEGVNFRQSHANVSPALPLGAIIRNGIWAMISTLGRDLEISTLVAVFDIDALHVSSNIRVALTVSGLISVGAHIGQNKDMPTSKDPASDGYGRITPRILPSLLVFRLPGPLGTTVYTASARTLDEHRAFIVLWYGSLPRLETLSAAALSTADDTHCL</sequence>
<dbReference type="Proteomes" id="UP001149163">
    <property type="component" value="Unassembled WGS sequence"/>
</dbReference>
<name>A0A9W9I4W5_9EURO</name>
<evidence type="ECO:0000313" key="2">
    <source>
        <dbReference type="Proteomes" id="UP001149163"/>
    </source>
</evidence>
<dbReference type="EMBL" id="JAPQKN010000003">
    <property type="protein sequence ID" value="KAJ5166783.1"/>
    <property type="molecule type" value="Genomic_DNA"/>
</dbReference>
<accession>A0A9W9I4W5</accession>
<reference evidence="1" key="2">
    <citation type="journal article" date="2023" name="IMA Fungus">
        <title>Comparative genomic study of the Penicillium genus elucidates a diverse pangenome and 15 lateral gene transfer events.</title>
        <authorList>
            <person name="Petersen C."/>
            <person name="Sorensen T."/>
            <person name="Nielsen M.R."/>
            <person name="Sondergaard T.E."/>
            <person name="Sorensen J.L."/>
            <person name="Fitzpatrick D.A."/>
            <person name="Frisvad J.C."/>
            <person name="Nielsen K.L."/>
        </authorList>
    </citation>
    <scope>NUCLEOTIDE SEQUENCE</scope>
    <source>
        <strain evidence="1">IBT 26290</strain>
    </source>
</reference>
<dbReference type="GeneID" id="81426865"/>
<dbReference type="AlphaFoldDB" id="A0A9W9I4W5"/>
<keyword evidence="2" id="KW-1185">Reference proteome</keyword>
<organism evidence="1 2">
    <name type="scientific">Penicillium canariense</name>
    <dbReference type="NCBI Taxonomy" id="189055"/>
    <lineage>
        <taxon>Eukaryota</taxon>
        <taxon>Fungi</taxon>
        <taxon>Dikarya</taxon>
        <taxon>Ascomycota</taxon>
        <taxon>Pezizomycotina</taxon>
        <taxon>Eurotiomycetes</taxon>
        <taxon>Eurotiomycetidae</taxon>
        <taxon>Eurotiales</taxon>
        <taxon>Aspergillaceae</taxon>
        <taxon>Penicillium</taxon>
    </lineage>
</organism>
<proteinExistence type="predicted"/>
<protein>
    <submittedName>
        <fullName evidence="1">Uncharacterized protein</fullName>
    </submittedName>
</protein>
<gene>
    <name evidence="1" type="ORF">N7482_005564</name>
</gene>
<comment type="caution">
    <text evidence="1">The sequence shown here is derived from an EMBL/GenBank/DDBJ whole genome shotgun (WGS) entry which is preliminary data.</text>
</comment>
<dbReference type="RefSeq" id="XP_056543244.1">
    <property type="nucleotide sequence ID" value="XM_056687689.1"/>
</dbReference>